<name>A0AAV6VMH8_9ARAC</name>
<accession>A0AAV6VMH8</accession>
<comment type="caution">
    <text evidence="1">The sequence shown here is derived from an EMBL/GenBank/DDBJ whole genome shotgun (WGS) entry which is preliminary data.</text>
</comment>
<gene>
    <name evidence="1" type="ORF">JTE90_014899</name>
</gene>
<evidence type="ECO:0000313" key="1">
    <source>
        <dbReference type="EMBL" id="KAG8197413.1"/>
    </source>
</evidence>
<dbReference type="EMBL" id="JAFNEN010000055">
    <property type="protein sequence ID" value="KAG8197413.1"/>
    <property type="molecule type" value="Genomic_DNA"/>
</dbReference>
<proteinExistence type="predicted"/>
<dbReference type="AlphaFoldDB" id="A0AAV6VMH8"/>
<keyword evidence="2" id="KW-1185">Reference proteome</keyword>
<organism evidence="1 2">
    <name type="scientific">Oedothorax gibbosus</name>
    <dbReference type="NCBI Taxonomy" id="931172"/>
    <lineage>
        <taxon>Eukaryota</taxon>
        <taxon>Metazoa</taxon>
        <taxon>Ecdysozoa</taxon>
        <taxon>Arthropoda</taxon>
        <taxon>Chelicerata</taxon>
        <taxon>Arachnida</taxon>
        <taxon>Araneae</taxon>
        <taxon>Araneomorphae</taxon>
        <taxon>Entelegynae</taxon>
        <taxon>Araneoidea</taxon>
        <taxon>Linyphiidae</taxon>
        <taxon>Erigoninae</taxon>
        <taxon>Oedothorax</taxon>
    </lineage>
</organism>
<reference evidence="1 2" key="1">
    <citation type="journal article" date="2022" name="Nat. Ecol. Evol.">
        <title>A masculinizing supergene underlies an exaggerated male reproductive morph in a spider.</title>
        <authorList>
            <person name="Hendrickx F."/>
            <person name="De Corte Z."/>
            <person name="Sonet G."/>
            <person name="Van Belleghem S.M."/>
            <person name="Kostlbacher S."/>
            <person name="Vangestel C."/>
        </authorList>
    </citation>
    <scope>NUCLEOTIDE SEQUENCE [LARGE SCALE GENOMIC DNA]</scope>
    <source>
        <strain evidence="1">W744_W776</strain>
    </source>
</reference>
<evidence type="ECO:0000313" key="2">
    <source>
        <dbReference type="Proteomes" id="UP000827092"/>
    </source>
</evidence>
<dbReference type="Proteomes" id="UP000827092">
    <property type="component" value="Unassembled WGS sequence"/>
</dbReference>
<protein>
    <submittedName>
        <fullName evidence="1">Uncharacterized protein</fullName>
    </submittedName>
</protein>
<sequence>MLGHEIFTLGFWSRGPLETTTGVGYRATHHPPQSAFTYPRSPENPYQILEIKYIKNPGKGPGVDPILPPYLVVSDPVNLEYCSPDTRGRRHLRKTGYECARMEDLSHLHTMGFLKGTDTGKTSYI</sequence>